<evidence type="ECO:0000313" key="2">
    <source>
        <dbReference type="EMBL" id="KAJ9586641.1"/>
    </source>
</evidence>
<feature type="region of interest" description="Disordered" evidence="1">
    <location>
        <begin position="88"/>
        <end position="112"/>
    </location>
</feature>
<comment type="caution">
    <text evidence="2">The sequence shown here is derived from an EMBL/GenBank/DDBJ whole genome shotgun (WGS) entry which is preliminary data.</text>
</comment>
<organism evidence="2 3">
    <name type="scientific">Diploptera punctata</name>
    <name type="common">Pacific beetle cockroach</name>
    <dbReference type="NCBI Taxonomy" id="6984"/>
    <lineage>
        <taxon>Eukaryota</taxon>
        <taxon>Metazoa</taxon>
        <taxon>Ecdysozoa</taxon>
        <taxon>Arthropoda</taxon>
        <taxon>Hexapoda</taxon>
        <taxon>Insecta</taxon>
        <taxon>Pterygota</taxon>
        <taxon>Neoptera</taxon>
        <taxon>Polyneoptera</taxon>
        <taxon>Dictyoptera</taxon>
        <taxon>Blattodea</taxon>
        <taxon>Blaberoidea</taxon>
        <taxon>Blaberidae</taxon>
        <taxon>Diplopterinae</taxon>
        <taxon>Diploptera</taxon>
    </lineage>
</organism>
<feature type="compositionally biased region" description="Polar residues" evidence="1">
    <location>
        <begin position="93"/>
        <end position="106"/>
    </location>
</feature>
<proteinExistence type="predicted"/>
<sequence length="112" mass="12263">MTINTGNKEAKKLLSIGSKDSTGGKLAVPDSTAICTTSTCPKVQIVGQPILAKQLGHEKVRVVEKRFARSMETPLQSEFHSGEFTLTERVKSSQHVGKQQNNQPSEKQLDNK</sequence>
<reference evidence="2" key="1">
    <citation type="journal article" date="2023" name="IScience">
        <title>Live-bearing cockroach genome reveals convergent evolutionary mechanisms linked to viviparity in insects and beyond.</title>
        <authorList>
            <person name="Fouks B."/>
            <person name="Harrison M.C."/>
            <person name="Mikhailova A.A."/>
            <person name="Marchal E."/>
            <person name="English S."/>
            <person name="Carruthers M."/>
            <person name="Jennings E.C."/>
            <person name="Chiamaka E.L."/>
            <person name="Frigard R.A."/>
            <person name="Pippel M."/>
            <person name="Attardo G.M."/>
            <person name="Benoit J.B."/>
            <person name="Bornberg-Bauer E."/>
            <person name="Tobe S.S."/>
        </authorList>
    </citation>
    <scope>NUCLEOTIDE SEQUENCE</scope>
    <source>
        <strain evidence="2">Stay&amp;Tobe</strain>
    </source>
</reference>
<name>A0AAD7ZTW6_DIPPU</name>
<dbReference type="AlphaFoldDB" id="A0AAD7ZTW6"/>
<evidence type="ECO:0000313" key="3">
    <source>
        <dbReference type="Proteomes" id="UP001233999"/>
    </source>
</evidence>
<dbReference type="EMBL" id="JASPKZ010006856">
    <property type="protein sequence ID" value="KAJ9586641.1"/>
    <property type="molecule type" value="Genomic_DNA"/>
</dbReference>
<reference evidence="2" key="2">
    <citation type="submission" date="2023-05" db="EMBL/GenBank/DDBJ databases">
        <authorList>
            <person name="Fouks B."/>
        </authorList>
    </citation>
    <scope>NUCLEOTIDE SEQUENCE</scope>
    <source>
        <strain evidence="2">Stay&amp;Tobe</strain>
        <tissue evidence="2">Testes</tissue>
    </source>
</reference>
<protein>
    <submittedName>
        <fullName evidence="2">Uncharacterized protein</fullName>
    </submittedName>
</protein>
<gene>
    <name evidence="2" type="ORF">L9F63_019791</name>
</gene>
<accession>A0AAD7ZTW6</accession>
<evidence type="ECO:0000256" key="1">
    <source>
        <dbReference type="SAM" id="MobiDB-lite"/>
    </source>
</evidence>
<dbReference type="Proteomes" id="UP001233999">
    <property type="component" value="Unassembled WGS sequence"/>
</dbReference>
<keyword evidence="3" id="KW-1185">Reference proteome</keyword>